<feature type="transmembrane region" description="Helical" evidence="8">
    <location>
        <begin position="7"/>
        <end position="27"/>
    </location>
</feature>
<feature type="transmembrane region" description="Helical" evidence="8">
    <location>
        <begin position="341"/>
        <end position="360"/>
    </location>
</feature>
<feature type="transmembrane region" description="Helical" evidence="8">
    <location>
        <begin position="63"/>
        <end position="81"/>
    </location>
</feature>
<evidence type="ECO:0000256" key="8">
    <source>
        <dbReference type="SAM" id="Phobius"/>
    </source>
</evidence>
<sequence length="427" mass="49239">MMRKWTSLALVPLIVALAVRLFVIFYYGPYVSIHSDDMGYYHSAEWLLQYGIFAYYTPLKPTVHMLPGITFILVAVIAIFGKGALGLYVGKVVFTLIGVTGILGVYKVIEYMWNRWIALCVGLFLAIYIPSIITDTLFLTEPPFMAAFAWTVYFILRAADEQRLKYIVGAAILFVVTIYFRPNVILWAVIALLYLLFKRYPLRLLVGHGAVVIGIVLVCLAPWWIRNALVFHQFIPLTDDSSNPLLLGTFQGINFPAPTNEVTVEHHILDVHPQLRPQSEHEIPWFKAEQHAAMYRIREWYHAHPGDFIQSYFWIKPGVLWNRAYYPIRVLGILPQTMKTIQHWLLWASVIGHAITLLLARGRRRQAIFVVLTLLYYTLLYCVFFAYQRYNEPIMWLMFMGVPTGVYSLMTFGARLFRGRRRSGVAA</sequence>
<evidence type="ECO:0000256" key="1">
    <source>
        <dbReference type="ARBA" id="ARBA00004651"/>
    </source>
</evidence>
<evidence type="ECO:0000256" key="3">
    <source>
        <dbReference type="ARBA" id="ARBA00022676"/>
    </source>
</evidence>
<organism evidence="10 11">
    <name type="scientific">Alicyclobacillus fodiniaquatilis</name>
    <dbReference type="NCBI Taxonomy" id="1661150"/>
    <lineage>
        <taxon>Bacteria</taxon>
        <taxon>Bacillati</taxon>
        <taxon>Bacillota</taxon>
        <taxon>Bacilli</taxon>
        <taxon>Bacillales</taxon>
        <taxon>Alicyclobacillaceae</taxon>
        <taxon>Alicyclobacillus</taxon>
    </lineage>
</organism>
<evidence type="ECO:0000256" key="2">
    <source>
        <dbReference type="ARBA" id="ARBA00022475"/>
    </source>
</evidence>
<reference evidence="11" key="1">
    <citation type="journal article" date="2019" name="Int. J. Syst. Evol. Microbiol.">
        <title>The Global Catalogue of Microorganisms (GCM) 10K type strain sequencing project: providing services to taxonomists for standard genome sequencing and annotation.</title>
        <authorList>
            <consortium name="The Broad Institute Genomics Platform"/>
            <consortium name="The Broad Institute Genome Sequencing Center for Infectious Disease"/>
            <person name="Wu L."/>
            <person name="Ma J."/>
        </authorList>
    </citation>
    <scope>NUCLEOTIDE SEQUENCE [LARGE SCALE GENOMIC DNA]</scope>
    <source>
        <strain evidence="11">CGMCC 1.12286</strain>
    </source>
</reference>
<dbReference type="InterPro" id="IPR038731">
    <property type="entry name" value="RgtA/B/C-like"/>
</dbReference>
<keyword evidence="5 8" id="KW-0812">Transmembrane</keyword>
<evidence type="ECO:0000256" key="7">
    <source>
        <dbReference type="ARBA" id="ARBA00023136"/>
    </source>
</evidence>
<dbReference type="RefSeq" id="WP_377943838.1">
    <property type="nucleotide sequence ID" value="NZ_JBHUCX010000035.1"/>
</dbReference>
<feature type="domain" description="Glycosyltransferase RgtA/B/C/D-like" evidence="9">
    <location>
        <begin position="67"/>
        <end position="225"/>
    </location>
</feature>
<dbReference type="EC" id="2.4.-.-" evidence="10"/>
<keyword evidence="4 10" id="KW-0808">Transferase</keyword>
<evidence type="ECO:0000256" key="4">
    <source>
        <dbReference type="ARBA" id="ARBA00022679"/>
    </source>
</evidence>
<keyword evidence="11" id="KW-1185">Reference proteome</keyword>
<keyword evidence="7 8" id="KW-0472">Membrane</keyword>
<feature type="transmembrane region" description="Helical" evidence="8">
    <location>
        <begin position="116"/>
        <end position="133"/>
    </location>
</feature>
<protein>
    <submittedName>
        <fullName evidence="10">Glycosyltransferase family 39 protein</fullName>
        <ecNumber evidence="10">2.4.-.-</ecNumber>
    </submittedName>
</protein>
<keyword evidence="2" id="KW-1003">Cell membrane</keyword>
<dbReference type="Proteomes" id="UP001597079">
    <property type="component" value="Unassembled WGS sequence"/>
</dbReference>
<dbReference type="GO" id="GO:0016757">
    <property type="term" value="F:glycosyltransferase activity"/>
    <property type="evidence" value="ECO:0007669"/>
    <property type="project" value="UniProtKB-KW"/>
</dbReference>
<gene>
    <name evidence="10" type="ORF">ACFSB2_13865</name>
</gene>
<comment type="caution">
    <text evidence="10">The sequence shown here is derived from an EMBL/GenBank/DDBJ whole genome shotgun (WGS) entry which is preliminary data.</text>
</comment>
<evidence type="ECO:0000259" key="9">
    <source>
        <dbReference type="Pfam" id="PF13231"/>
    </source>
</evidence>
<feature type="transmembrane region" description="Helical" evidence="8">
    <location>
        <begin position="367"/>
        <end position="387"/>
    </location>
</feature>
<feature type="transmembrane region" description="Helical" evidence="8">
    <location>
        <begin position="39"/>
        <end position="56"/>
    </location>
</feature>
<feature type="transmembrane region" description="Helical" evidence="8">
    <location>
        <begin position="204"/>
        <end position="225"/>
    </location>
</feature>
<evidence type="ECO:0000313" key="10">
    <source>
        <dbReference type="EMBL" id="MFD1675784.1"/>
    </source>
</evidence>
<dbReference type="EMBL" id="JBHUCX010000035">
    <property type="protein sequence ID" value="MFD1675784.1"/>
    <property type="molecule type" value="Genomic_DNA"/>
</dbReference>
<proteinExistence type="predicted"/>
<evidence type="ECO:0000313" key="11">
    <source>
        <dbReference type="Proteomes" id="UP001597079"/>
    </source>
</evidence>
<dbReference type="PANTHER" id="PTHR33908:SF11">
    <property type="entry name" value="MEMBRANE PROTEIN"/>
    <property type="match status" value="1"/>
</dbReference>
<dbReference type="Pfam" id="PF13231">
    <property type="entry name" value="PMT_2"/>
    <property type="match status" value="1"/>
</dbReference>
<dbReference type="InterPro" id="IPR050297">
    <property type="entry name" value="LipidA_mod_glycosyltrf_83"/>
</dbReference>
<feature type="transmembrane region" description="Helical" evidence="8">
    <location>
        <begin position="166"/>
        <end position="197"/>
    </location>
</feature>
<evidence type="ECO:0000256" key="6">
    <source>
        <dbReference type="ARBA" id="ARBA00022989"/>
    </source>
</evidence>
<feature type="transmembrane region" description="Helical" evidence="8">
    <location>
        <begin position="87"/>
        <end position="109"/>
    </location>
</feature>
<dbReference type="PANTHER" id="PTHR33908">
    <property type="entry name" value="MANNOSYLTRANSFERASE YKCB-RELATED"/>
    <property type="match status" value="1"/>
</dbReference>
<evidence type="ECO:0000256" key="5">
    <source>
        <dbReference type="ARBA" id="ARBA00022692"/>
    </source>
</evidence>
<feature type="transmembrane region" description="Helical" evidence="8">
    <location>
        <begin position="393"/>
        <end position="412"/>
    </location>
</feature>
<keyword evidence="6 8" id="KW-1133">Transmembrane helix</keyword>
<keyword evidence="3 10" id="KW-0328">Glycosyltransferase</keyword>
<name>A0ABW4JIJ7_9BACL</name>
<accession>A0ABW4JIJ7</accession>
<comment type="subcellular location">
    <subcellularLocation>
        <location evidence="1">Cell membrane</location>
        <topology evidence="1">Multi-pass membrane protein</topology>
    </subcellularLocation>
</comment>